<keyword evidence="2" id="KW-0560">Oxidoreductase</keyword>
<protein>
    <recommendedName>
        <fullName evidence="5">SDR family oxidoreductase</fullName>
    </recommendedName>
</protein>
<evidence type="ECO:0000313" key="3">
    <source>
        <dbReference type="EMBL" id="GGA54966.1"/>
    </source>
</evidence>
<dbReference type="InterPro" id="IPR002347">
    <property type="entry name" value="SDR_fam"/>
</dbReference>
<comment type="caution">
    <text evidence="3">The sequence shown here is derived from an EMBL/GenBank/DDBJ whole genome shotgun (WGS) entry which is preliminary data.</text>
</comment>
<dbReference type="SUPFAM" id="SSF51735">
    <property type="entry name" value="NAD(P)-binding Rossmann-fold domains"/>
    <property type="match status" value="1"/>
</dbReference>
<name>A0A916RFC5_9BACT</name>
<reference evidence="3" key="1">
    <citation type="journal article" date="2014" name="Int. J. Syst. Evol. Microbiol.">
        <title>Complete genome sequence of Corynebacterium casei LMG S-19264T (=DSM 44701T), isolated from a smear-ripened cheese.</title>
        <authorList>
            <consortium name="US DOE Joint Genome Institute (JGI-PGF)"/>
            <person name="Walter F."/>
            <person name="Albersmeier A."/>
            <person name="Kalinowski J."/>
            <person name="Ruckert C."/>
        </authorList>
    </citation>
    <scope>NUCLEOTIDE SEQUENCE</scope>
    <source>
        <strain evidence="3">CGMCC 1.15447</strain>
    </source>
</reference>
<dbReference type="InterPro" id="IPR020904">
    <property type="entry name" value="Sc_DH/Rdtase_CS"/>
</dbReference>
<dbReference type="Gene3D" id="3.40.50.720">
    <property type="entry name" value="NAD(P)-binding Rossmann-like Domain"/>
    <property type="match status" value="1"/>
</dbReference>
<sequence length="152" mass="16358">MLDLTVEDVERTWAVSQWGVFHCSQLAARAMAAQDGGAIIIIRLVHGSRPYPNASAYNGAKAAITHMAASWALKLAPQHLRVNIIEPGWIDTPGERNFNPEDAIVIAGARLPLGRLGQADEVAKAVAFLASDDASYITGATLRVDGGFFLRY</sequence>
<dbReference type="PRINTS" id="PR00081">
    <property type="entry name" value="GDHRDH"/>
</dbReference>
<evidence type="ECO:0000313" key="4">
    <source>
        <dbReference type="Proteomes" id="UP000648801"/>
    </source>
</evidence>
<proteinExistence type="inferred from homology"/>
<keyword evidence="4" id="KW-1185">Reference proteome</keyword>
<dbReference type="EMBL" id="BMJB01000001">
    <property type="protein sequence ID" value="GGA54966.1"/>
    <property type="molecule type" value="Genomic_DNA"/>
</dbReference>
<dbReference type="PANTHER" id="PTHR43639:SF1">
    <property type="entry name" value="SHORT-CHAIN DEHYDROGENASE_REDUCTASE FAMILY PROTEIN"/>
    <property type="match status" value="1"/>
</dbReference>
<dbReference type="Pfam" id="PF13561">
    <property type="entry name" value="adh_short_C2"/>
    <property type="match status" value="1"/>
</dbReference>
<dbReference type="CDD" id="cd05233">
    <property type="entry name" value="SDR_c"/>
    <property type="match status" value="1"/>
</dbReference>
<dbReference type="InterPro" id="IPR036291">
    <property type="entry name" value="NAD(P)-bd_dom_sf"/>
</dbReference>
<dbReference type="RefSeq" id="WP_188757575.1">
    <property type="nucleotide sequence ID" value="NZ_BMJB01000001.1"/>
</dbReference>
<evidence type="ECO:0008006" key="5">
    <source>
        <dbReference type="Google" id="ProtNLM"/>
    </source>
</evidence>
<dbReference type="GO" id="GO:0016491">
    <property type="term" value="F:oxidoreductase activity"/>
    <property type="evidence" value="ECO:0007669"/>
    <property type="project" value="UniProtKB-KW"/>
</dbReference>
<dbReference type="PROSITE" id="PS00061">
    <property type="entry name" value="ADH_SHORT"/>
    <property type="match status" value="1"/>
</dbReference>
<evidence type="ECO:0000256" key="2">
    <source>
        <dbReference type="ARBA" id="ARBA00023002"/>
    </source>
</evidence>
<evidence type="ECO:0000256" key="1">
    <source>
        <dbReference type="ARBA" id="ARBA00006484"/>
    </source>
</evidence>
<comment type="similarity">
    <text evidence="1">Belongs to the short-chain dehydrogenases/reductases (SDR) family.</text>
</comment>
<gene>
    <name evidence="3" type="ORF">GCM10011507_02790</name>
</gene>
<dbReference type="PANTHER" id="PTHR43639">
    <property type="entry name" value="OXIDOREDUCTASE, SHORT-CHAIN DEHYDROGENASE/REDUCTASE FAMILY (AFU_ORTHOLOGUE AFUA_5G02870)"/>
    <property type="match status" value="1"/>
</dbReference>
<dbReference type="AlphaFoldDB" id="A0A916RFC5"/>
<organism evidence="3 4">
    <name type="scientific">Edaphobacter acidisoli</name>
    <dbReference type="NCBI Taxonomy" id="2040573"/>
    <lineage>
        <taxon>Bacteria</taxon>
        <taxon>Pseudomonadati</taxon>
        <taxon>Acidobacteriota</taxon>
        <taxon>Terriglobia</taxon>
        <taxon>Terriglobales</taxon>
        <taxon>Acidobacteriaceae</taxon>
        <taxon>Edaphobacter</taxon>
    </lineage>
</organism>
<accession>A0A916RFC5</accession>
<dbReference type="Proteomes" id="UP000648801">
    <property type="component" value="Unassembled WGS sequence"/>
</dbReference>
<reference evidence="3" key="2">
    <citation type="submission" date="2020-09" db="EMBL/GenBank/DDBJ databases">
        <authorList>
            <person name="Sun Q."/>
            <person name="Zhou Y."/>
        </authorList>
    </citation>
    <scope>NUCLEOTIDE SEQUENCE</scope>
    <source>
        <strain evidence="3">CGMCC 1.15447</strain>
    </source>
</reference>